<dbReference type="AlphaFoldDB" id="A0A809REZ5"/>
<accession>A0A809REZ5</accession>
<evidence type="ECO:0000313" key="2">
    <source>
        <dbReference type="Proteomes" id="UP000463939"/>
    </source>
</evidence>
<proteinExistence type="predicted"/>
<keyword evidence="2" id="KW-1185">Reference proteome</keyword>
<organism evidence="1 2">
    <name type="scientific">Sulfuriferula nivalis</name>
    <dbReference type="NCBI Taxonomy" id="2675298"/>
    <lineage>
        <taxon>Bacteria</taxon>
        <taxon>Pseudomonadati</taxon>
        <taxon>Pseudomonadota</taxon>
        <taxon>Betaproteobacteria</taxon>
        <taxon>Nitrosomonadales</taxon>
        <taxon>Sulfuricellaceae</taxon>
        <taxon>Sulfuriferula</taxon>
    </lineage>
</organism>
<sequence>MTTEPKYKSDVFKAIYTSANALFEVGAIDSTTLRNFDQSCLAVPVKNDHQQTKESTDENT</sequence>
<dbReference type="EMBL" id="AP021881">
    <property type="protein sequence ID" value="BBP00379.1"/>
    <property type="molecule type" value="Genomic_DNA"/>
</dbReference>
<dbReference type="Proteomes" id="UP000463939">
    <property type="component" value="Chromosome"/>
</dbReference>
<gene>
    <name evidence="1" type="ORF">SFSGTM_10870</name>
</gene>
<dbReference type="KEGG" id="sniv:SFSGTM_10870"/>
<evidence type="ECO:0000313" key="1">
    <source>
        <dbReference type="EMBL" id="BBP00379.1"/>
    </source>
</evidence>
<name>A0A809REZ5_9PROT</name>
<protein>
    <submittedName>
        <fullName evidence="1">Uncharacterized protein</fullName>
    </submittedName>
</protein>
<dbReference type="RefSeq" id="WP_162084322.1">
    <property type="nucleotide sequence ID" value="NZ_AP021881.1"/>
</dbReference>
<reference evidence="2" key="1">
    <citation type="submission" date="2019-11" db="EMBL/GenBank/DDBJ databases">
        <title>Isolation and characterization of a novel species in the genus Sulfuriferula.</title>
        <authorList>
            <person name="Mochizuki J."/>
            <person name="Kojima H."/>
            <person name="Fukui M."/>
        </authorList>
    </citation>
    <scope>NUCLEOTIDE SEQUENCE [LARGE SCALE GENOMIC DNA]</scope>
    <source>
        <strain evidence="2">SGTM</strain>
    </source>
</reference>